<proteinExistence type="inferred from homology"/>
<dbReference type="GO" id="GO:0006235">
    <property type="term" value="P:dTTP biosynthetic process"/>
    <property type="evidence" value="ECO:0007669"/>
    <property type="project" value="TreeGrafter"/>
</dbReference>
<dbReference type="InterPro" id="IPR039430">
    <property type="entry name" value="Thymidylate_kin-like_dom"/>
</dbReference>
<dbReference type="GO" id="GO:0006233">
    <property type="term" value="P:dTDP biosynthetic process"/>
    <property type="evidence" value="ECO:0007669"/>
    <property type="project" value="TreeGrafter"/>
</dbReference>
<dbReference type="GO" id="GO:0005524">
    <property type="term" value="F:ATP binding"/>
    <property type="evidence" value="ECO:0007669"/>
    <property type="project" value="UniProtKB-KW"/>
</dbReference>
<organism evidence="5 6">
    <name type="scientific">Candidatus Woesebacteria bacterium GWB1_43_5</name>
    <dbReference type="NCBI Taxonomy" id="1802474"/>
    <lineage>
        <taxon>Bacteria</taxon>
        <taxon>Candidatus Woeseibacteriota</taxon>
    </lineage>
</organism>
<evidence type="ECO:0000313" key="5">
    <source>
        <dbReference type="EMBL" id="OGM05790.1"/>
    </source>
</evidence>
<name>A0A1F7WSS1_9BACT</name>
<dbReference type="Proteomes" id="UP000178812">
    <property type="component" value="Unassembled WGS sequence"/>
</dbReference>
<evidence type="ECO:0000313" key="6">
    <source>
        <dbReference type="Proteomes" id="UP000178812"/>
    </source>
</evidence>
<sequence>MAETGKFITLYGINRTGKSTQAARLGQSLEGRGLKVKVIKYPIYQMEPTGPRIDAVLRRGLPMSDLALQREFAQNRRDFEVVIKDGYLKNGIWVVAEDYAGTGIAWGVTRGIPLQQMEEMNADLLKENLAILLDGVPFSTGVERGHRYEDNSEDMEKARGIHLDLVERYGWEIVNCNQTEQEVANDIWRVVEKKFFT</sequence>
<dbReference type="AlphaFoldDB" id="A0A1F7WSS1"/>
<gene>
    <name evidence="5" type="ORF">A2125_02775</name>
</gene>
<dbReference type="InterPro" id="IPR027417">
    <property type="entry name" value="P-loop_NTPase"/>
</dbReference>
<evidence type="ECO:0000256" key="3">
    <source>
        <dbReference type="ARBA" id="ARBA00022840"/>
    </source>
</evidence>
<dbReference type="GO" id="GO:0004798">
    <property type="term" value="F:dTMP kinase activity"/>
    <property type="evidence" value="ECO:0007669"/>
    <property type="project" value="TreeGrafter"/>
</dbReference>
<comment type="caution">
    <text evidence="5">The sequence shown here is derived from an EMBL/GenBank/DDBJ whole genome shotgun (WGS) entry which is preliminary data.</text>
</comment>
<dbReference type="GO" id="GO:0006227">
    <property type="term" value="P:dUDP biosynthetic process"/>
    <property type="evidence" value="ECO:0007669"/>
    <property type="project" value="TreeGrafter"/>
</dbReference>
<keyword evidence="3" id="KW-0067">ATP-binding</keyword>
<dbReference type="GO" id="GO:0005737">
    <property type="term" value="C:cytoplasm"/>
    <property type="evidence" value="ECO:0007669"/>
    <property type="project" value="TreeGrafter"/>
</dbReference>
<dbReference type="PANTHER" id="PTHR10344:SF4">
    <property type="entry name" value="UMP-CMP KINASE 2, MITOCHONDRIAL"/>
    <property type="match status" value="1"/>
</dbReference>
<keyword evidence="2" id="KW-0547">Nucleotide-binding</keyword>
<accession>A0A1F7WSS1</accession>
<evidence type="ECO:0000256" key="2">
    <source>
        <dbReference type="ARBA" id="ARBA00022741"/>
    </source>
</evidence>
<comment type="similarity">
    <text evidence="1">Belongs to the thymidylate kinase family.</text>
</comment>
<feature type="domain" description="Thymidylate kinase-like" evidence="4">
    <location>
        <begin position="12"/>
        <end position="187"/>
    </location>
</feature>
<dbReference type="SUPFAM" id="SSF52540">
    <property type="entry name" value="P-loop containing nucleoside triphosphate hydrolases"/>
    <property type="match status" value="1"/>
</dbReference>
<dbReference type="Gene3D" id="3.40.50.300">
    <property type="entry name" value="P-loop containing nucleotide triphosphate hydrolases"/>
    <property type="match status" value="1"/>
</dbReference>
<protein>
    <recommendedName>
        <fullName evidence="4">Thymidylate kinase-like domain-containing protein</fullName>
    </recommendedName>
</protein>
<dbReference type="Pfam" id="PF02223">
    <property type="entry name" value="Thymidylate_kin"/>
    <property type="match status" value="1"/>
</dbReference>
<evidence type="ECO:0000256" key="1">
    <source>
        <dbReference type="ARBA" id="ARBA00009776"/>
    </source>
</evidence>
<reference evidence="5 6" key="1">
    <citation type="journal article" date="2016" name="Nat. Commun.">
        <title>Thousands of microbial genomes shed light on interconnected biogeochemical processes in an aquifer system.</title>
        <authorList>
            <person name="Anantharaman K."/>
            <person name="Brown C.T."/>
            <person name="Hug L.A."/>
            <person name="Sharon I."/>
            <person name="Castelle C.J."/>
            <person name="Probst A.J."/>
            <person name="Thomas B.C."/>
            <person name="Singh A."/>
            <person name="Wilkins M.J."/>
            <person name="Karaoz U."/>
            <person name="Brodie E.L."/>
            <person name="Williams K.H."/>
            <person name="Hubbard S.S."/>
            <person name="Banfield J.F."/>
        </authorList>
    </citation>
    <scope>NUCLEOTIDE SEQUENCE [LARGE SCALE GENOMIC DNA]</scope>
</reference>
<dbReference type="EMBL" id="MGFM01000021">
    <property type="protein sequence ID" value="OGM05790.1"/>
    <property type="molecule type" value="Genomic_DNA"/>
</dbReference>
<dbReference type="PANTHER" id="PTHR10344">
    <property type="entry name" value="THYMIDYLATE KINASE"/>
    <property type="match status" value="1"/>
</dbReference>
<evidence type="ECO:0000259" key="4">
    <source>
        <dbReference type="Pfam" id="PF02223"/>
    </source>
</evidence>